<dbReference type="GO" id="GO:0035770">
    <property type="term" value="C:ribonucleoprotein granule"/>
    <property type="evidence" value="ECO:0007669"/>
    <property type="project" value="TreeGrafter"/>
</dbReference>
<sequence length="337" mass="37203">MAWAHAKMSVSQEPLLDAISAEVCRRTLGPRELANLAWCFATLRRCHAPLFAVLAAAAATLPSWKALDLANAARAFAAARAWPPVLQRAVAQRSVACLELNMESQPLVNLVGLDLPAPDGNYLLETLLRRVDAFHNEWIKEDPFSPCNGILLRWHIDNFGIHGTTYLLSKLGIQKPEKGFLETAEASTAAVQQGEDWRQERFFVKDRVSCYLEYRIGPEPAPLKGSFVKENRFHGEGTRAGCAGLLRSWVLPISGVVDRSLCAEFQALSELCDRLDAAQKEPQATLAQEVLKGSGTVCLWTSSASCLSCVRAMRQFRRIFPQLRLKVSFGPIKGTDA</sequence>
<dbReference type="PANTHER" id="PTHR21228:SF40">
    <property type="entry name" value="LD45607P"/>
    <property type="match status" value="1"/>
</dbReference>
<organism evidence="1">
    <name type="scientific">Cladocopium goreaui</name>
    <dbReference type="NCBI Taxonomy" id="2562237"/>
    <lineage>
        <taxon>Eukaryota</taxon>
        <taxon>Sar</taxon>
        <taxon>Alveolata</taxon>
        <taxon>Dinophyceae</taxon>
        <taxon>Suessiales</taxon>
        <taxon>Symbiodiniaceae</taxon>
        <taxon>Cladocopium</taxon>
    </lineage>
</organism>
<accession>A0A9P1BIS4</accession>
<gene>
    <name evidence="1" type="ORF">C1SCF055_LOCUS1759</name>
</gene>
<keyword evidence="4" id="KW-1185">Reference proteome</keyword>
<evidence type="ECO:0000313" key="1">
    <source>
        <dbReference type="EMBL" id="CAI3973238.1"/>
    </source>
</evidence>
<dbReference type="PANTHER" id="PTHR21228">
    <property type="entry name" value="FAST LEU-RICH DOMAIN-CONTAINING"/>
    <property type="match status" value="1"/>
</dbReference>
<dbReference type="EMBL" id="CAMXCT020000060">
    <property type="protein sequence ID" value="CAL1126613.1"/>
    <property type="molecule type" value="Genomic_DNA"/>
</dbReference>
<dbReference type="EMBL" id="CAMXCT010000060">
    <property type="protein sequence ID" value="CAI3973238.1"/>
    <property type="molecule type" value="Genomic_DNA"/>
</dbReference>
<evidence type="ECO:0000313" key="4">
    <source>
        <dbReference type="Proteomes" id="UP001152797"/>
    </source>
</evidence>
<proteinExistence type="predicted"/>
<reference evidence="2" key="2">
    <citation type="submission" date="2024-04" db="EMBL/GenBank/DDBJ databases">
        <authorList>
            <person name="Chen Y."/>
            <person name="Shah S."/>
            <person name="Dougan E. K."/>
            <person name="Thang M."/>
            <person name="Chan C."/>
        </authorList>
    </citation>
    <scope>NUCLEOTIDE SEQUENCE [LARGE SCALE GENOMIC DNA]</scope>
</reference>
<dbReference type="AlphaFoldDB" id="A0A9P1BIS4"/>
<dbReference type="GO" id="GO:0009507">
    <property type="term" value="C:chloroplast"/>
    <property type="evidence" value="ECO:0007669"/>
    <property type="project" value="GOC"/>
</dbReference>
<reference evidence="1" key="1">
    <citation type="submission" date="2022-10" db="EMBL/GenBank/DDBJ databases">
        <authorList>
            <person name="Chen Y."/>
            <person name="Dougan E. K."/>
            <person name="Chan C."/>
            <person name="Rhodes N."/>
            <person name="Thang M."/>
        </authorList>
    </citation>
    <scope>NUCLEOTIDE SEQUENCE</scope>
</reference>
<dbReference type="OrthoDB" id="445569at2759"/>
<evidence type="ECO:0000313" key="3">
    <source>
        <dbReference type="EMBL" id="CAL4760550.1"/>
    </source>
</evidence>
<name>A0A9P1BIS4_9DINO</name>
<comment type="caution">
    <text evidence="1">The sequence shown here is derived from an EMBL/GenBank/DDBJ whole genome shotgun (WGS) entry which is preliminary data.</text>
</comment>
<evidence type="ECO:0000313" key="2">
    <source>
        <dbReference type="EMBL" id="CAL1126613.1"/>
    </source>
</evidence>
<dbReference type="Proteomes" id="UP001152797">
    <property type="component" value="Unassembled WGS sequence"/>
</dbReference>
<dbReference type="InterPro" id="IPR050870">
    <property type="entry name" value="FAST_kinase"/>
</dbReference>
<dbReference type="GO" id="GO:0044528">
    <property type="term" value="P:regulation of mitochondrial mRNA stability"/>
    <property type="evidence" value="ECO:0007669"/>
    <property type="project" value="TreeGrafter"/>
</dbReference>
<dbReference type="GO" id="GO:0003723">
    <property type="term" value="F:RNA binding"/>
    <property type="evidence" value="ECO:0007669"/>
    <property type="project" value="TreeGrafter"/>
</dbReference>
<dbReference type="GO" id="GO:0000963">
    <property type="term" value="P:mitochondrial RNA processing"/>
    <property type="evidence" value="ECO:0007669"/>
    <property type="project" value="TreeGrafter"/>
</dbReference>
<dbReference type="EMBL" id="CAMXCT030000060">
    <property type="protein sequence ID" value="CAL4760550.1"/>
    <property type="molecule type" value="Genomic_DNA"/>
</dbReference>
<protein>
    <submittedName>
        <fullName evidence="3">CMP/dCMP-type deaminase domain-containing protein</fullName>
    </submittedName>
</protein>
<dbReference type="GO" id="GO:0005759">
    <property type="term" value="C:mitochondrial matrix"/>
    <property type="evidence" value="ECO:0007669"/>
    <property type="project" value="TreeGrafter"/>
</dbReference>
<dbReference type="GO" id="GO:1901259">
    <property type="term" value="P:chloroplast rRNA processing"/>
    <property type="evidence" value="ECO:0007669"/>
    <property type="project" value="TreeGrafter"/>
</dbReference>